<evidence type="ECO:0000259" key="2">
    <source>
        <dbReference type="PROSITE" id="PS50222"/>
    </source>
</evidence>
<dbReference type="PANTHER" id="PTHR34574">
    <property type="entry name" value="CALCIUM-BINDING EF-HAND FAMILY PROTEIN-RELATED"/>
    <property type="match status" value="1"/>
</dbReference>
<dbReference type="CDD" id="cd00051">
    <property type="entry name" value="EFh"/>
    <property type="match status" value="1"/>
</dbReference>
<dbReference type="Pfam" id="PF13499">
    <property type="entry name" value="EF-hand_7"/>
    <property type="match status" value="1"/>
</dbReference>
<feature type="domain" description="EF-hand" evidence="2">
    <location>
        <begin position="65"/>
        <end position="100"/>
    </location>
</feature>
<gene>
    <name evidence="3" type="ORF">Sjap_012704</name>
</gene>
<reference evidence="3 4" key="1">
    <citation type="submission" date="2024-01" db="EMBL/GenBank/DDBJ databases">
        <title>Genome assemblies of Stephania.</title>
        <authorList>
            <person name="Yang L."/>
        </authorList>
    </citation>
    <scope>NUCLEOTIDE SEQUENCE [LARGE SCALE GENOMIC DNA]</scope>
    <source>
        <strain evidence="3">QJT</strain>
        <tissue evidence="3">Leaf</tissue>
    </source>
</reference>
<protein>
    <recommendedName>
        <fullName evidence="2">EF-hand domain-containing protein</fullName>
    </recommendedName>
</protein>
<name>A0AAP0IWE4_9MAGN</name>
<feature type="domain" description="EF-hand" evidence="2">
    <location>
        <begin position="20"/>
        <end position="55"/>
    </location>
</feature>
<evidence type="ECO:0000313" key="4">
    <source>
        <dbReference type="Proteomes" id="UP001417504"/>
    </source>
</evidence>
<evidence type="ECO:0000256" key="1">
    <source>
        <dbReference type="ARBA" id="ARBA00022837"/>
    </source>
</evidence>
<dbReference type="GO" id="GO:0005509">
    <property type="term" value="F:calcium ion binding"/>
    <property type="evidence" value="ECO:0007669"/>
    <property type="project" value="InterPro"/>
</dbReference>
<accession>A0AAP0IWE4</accession>
<dbReference type="PROSITE" id="PS50222">
    <property type="entry name" value="EF_HAND_2"/>
    <property type="match status" value="2"/>
</dbReference>
<comment type="caution">
    <text evidence="3">The sequence shown here is derived from an EMBL/GenBank/DDBJ whole genome shotgun (WGS) entry which is preliminary data.</text>
</comment>
<organism evidence="3 4">
    <name type="scientific">Stephania japonica</name>
    <dbReference type="NCBI Taxonomy" id="461633"/>
    <lineage>
        <taxon>Eukaryota</taxon>
        <taxon>Viridiplantae</taxon>
        <taxon>Streptophyta</taxon>
        <taxon>Embryophyta</taxon>
        <taxon>Tracheophyta</taxon>
        <taxon>Spermatophyta</taxon>
        <taxon>Magnoliopsida</taxon>
        <taxon>Ranunculales</taxon>
        <taxon>Menispermaceae</taxon>
        <taxon>Menispermoideae</taxon>
        <taxon>Cissampelideae</taxon>
        <taxon>Stephania</taxon>
    </lineage>
</organism>
<dbReference type="InterPro" id="IPR002048">
    <property type="entry name" value="EF_hand_dom"/>
</dbReference>
<dbReference type="Proteomes" id="UP001417504">
    <property type="component" value="Unassembled WGS sequence"/>
</dbReference>
<keyword evidence="1" id="KW-0106">Calcium</keyword>
<dbReference type="InterPro" id="IPR018247">
    <property type="entry name" value="EF_Hand_1_Ca_BS"/>
</dbReference>
<dbReference type="SMART" id="SM00054">
    <property type="entry name" value="EFh"/>
    <property type="match status" value="2"/>
</dbReference>
<dbReference type="Gene3D" id="1.10.238.10">
    <property type="entry name" value="EF-hand"/>
    <property type="match status" value="1"/>
</dbReference>
<dbReference type="PROSITE" id="PS00018">
    <property type="entry name" value="EF_HAND_1"/>
    <property type="match status" value="2"/>
</dbReference>
<dbReference type="EMBL" id="JBBNAE010000005">
    <property type="protein sequence ID" value="KAK9123102.1"/>
    <property type="molecule type" value="Genomic_DNA"/>
</dbReference>
<dbReference type="PANTHER" id="PTHR34574:SF12">
    <property type="entry name" value="CALCIUM-BINDING EF HAND FAMILY PROTEIN"/>
    <property type="match status" value="1"/>
</dbReference>
<sequence length="143" mass="15943">MSVAILNGHTVMGFIEDGEAFDRCIDERFMILDVNGDGVLSRSELQKEFEGLLTIDMDSGYTEEEVAKLYDVLFEKFDSDHDGSIDAEEFRSEMKEIMVAVAHGIGDSPVQVALESDSLLMKAVEHELANPNKGPKEKHECPF</sequence>
<proteinExistence type="predicted"/>
<dbReference type="AlphaFoldDB" id="A0AAP0IWE4"/>
<keyword evidence="4" id="KW-1185">Reference proteome</keyword>
<dbReference type="InterPro" id="IPR011992">
    <property type="entry name" value="EF-hand-dom_pair"/>
</dbReference>
<dbReference type="SUPFAM" id="SSF47473">
    <property type="entry name" value="EF-hand"/>
    <property type="match status" value="1"/>
</dbReference>
<evidence type="ECO:0000313" key="3">
    <source>
        <dbReference type="EMBL" id="KAK9123102.1"/>
    </source>
</evidence>